<evidence type="ECO:0008006" key="6">
    <source>
        <dbReference type="Google" id="ProtNLM"/>
    </source>
</evidence>
<feature type="region of interest" description="Disordered" evidence="3">
    <location>
        <begin position="697"/>
        <end position="729"/>
    </location>
</feature>
<evidence type="ECO:0000313" key="4">
    <source>
        <dbReference type="EMBL" id="CAI9615701.1"/>
    </source>
</evidence>
<feature type="region of interest" description="Disordered" evidence="3">
    <location>
        <begin position="587"/>
        <end position="619"/>
    </location>
</feature>
<feature type="region of interest" description="Disordered" evidence="3">
    <location>
        <begin position="88"/>
        <end position="151"/>
    </location>
</feature>
<feature type="compositionally biased region" description="Low complexity" evidence="3">
    <location>
        <begin position="809"/>
        <end position="822"/>
    </location>
</feature>
<accession>A0ABN9H1U0</accession>
<feature type="region of interest" description="Disordered" evidence="3">
    <location>
        <begin position="227"/>
        <end position="262"/>
    </location>
</feature>
<dbReference type="PANTHER" id="PTHR46147">
    <property type="entry name" value="HISTONE-LYSINE N-METHYLTRANSFERASE ASH1"/>
    <property type="match status" value="1"/>
</dbReference>
<dbReference type="EMBL" id="CATNWA010019920">
    <property type="protein sequence ID" value="CAI9615701.1"/>
    <property type="molecule type" value="Genomic_DNA"/>
</dbReference>
<feature type="region of interest" description="Disordered" evidence="3">
    <location>
        <begin position="802"/>
        <end position="859"/>
    </location>
</feature>
<keyword evidence="2" id="KW-0539">Nucleus</keyword>
<proteinExistence type="predicted"/>
<feature type="compositionally biased region" description="Polar residues" evidence="3">
    <location>
        <begin position="252"/>
        <end position="262"/>
    </location>
</feature>
<feature type="compositionally biased region" description="Basic and acidic residues" evidence="3">
    <location>
        <begin position="498"/>
        <end position="509"/>
    </location>
</feature>
<feature type="compositionally biased region" description="Low complexity" evidence="3">
    <location>
        <begin position="751"/>
        <end position="768"/>
    </location>
</feature>
<sequence>DSSRSSKKSAENPSHDGLKAECLHVRSEEEKVPATKNSSPLHSEVAELTKASPPGLVSNKDPDSKDRVPVNGTAASVTEKLAQLIATCPPSKSSKIRAKKQASSAPVSLPLEERAMPKDDSPATERLSSPSKSRGSEERMNSQASERVNVRQAKDSILEKFCIRKEGSTGEKEKCNNRTSIPVEKGSLSEKGLPVAEMPEKLCPVYCTSLDYRKGGASDASAAVSPFSAVGEGNLPSPAPATSLTSSSRSSNVNCPQSPSSSLHLTLDATRVECIDEPSDKSKFTSDTLPANRAHKIPQKSLDFLQNEKTSKEAKSVPSENLRTHVPHVPDKKPTQRVEPGSHRSDPSVVSFASLLRKKQLVKVSGLSEKPPYSSQHGSTNSQTKHFKKRKGKKPRWTKVSNKTIQHPKVSSEHGVGRPASVVSDRSQRGTPEKAGGKTSVHGQLSKSLSKASMSNEGAINETHKQNPKLYSSHRNYRMVCMPTDGSDSYKPKRGKPKSKDMPHLEGPPKRALKIPAFKVASSQSKEEQGPPVLQPEIEMPSLKTNLPRPVFPRKRGRPRRDSAAPMRTPPVLSVAPFLVTDNHKQTECENEKQQNDDHVNSRLHADDAGSNCSEADKKSLKKNNGQLVKNIIRKINKMKTIKRKKLLSQILSGAAEQSSRGKTPVKLQGTVSTLAATFTSKLGQQINVSKKGTIYMGKRRGRKPKSTSESIMTKNSVSSLEKAGQQEAHPTLGQGVAPIISQNIPGSEVLPSPASSLSPGASGAQSPISSDASFVEPSPVPYPHPHSRQGTFLQTLAMRKASKDCRQLSPPALLPNSPSHLNEIPSLKEATSSPISESHSDETIPSDSGIGTDNNSTSDRAEKFCAQKKRRHSFEHIALLAPQASPVLSGLKEKHKHKCKHRSHDYLTYDKLKRRKRKKKYPQLRARQDPDFLAELEELVTRLSEVHISHRGHHFIPRDLLPTIFRLNFNSFYSHPTFPLDPLHYIRKPDLKKKRGRPPKMRDSMSEMPFVHSLGFPLSSTGFYPSYSMPYSPSPITAAPIGLSYYGRYPPHPVPPSTFSFLHHPTAPPFLHACRPFIAEPCQVP</sequence>
<feature type="region of interest" description="Disordered" evidence="3">
    <location>
        <begin position="363"/>
        <end position="569"/>
    </location>
</feature>
<evidence type="ECO:0000313" key="5">
    <source>
        <dbReference type="Proteomes" id="UP001162483"/>
    </source>
</evidence>
<feature type="compositionally biased region" description="Basic and acidic residues" evidence="3">
    <location>
        <begin position="1"/>
        <end position="33"/>
    </location>
</feature>
<feature type="compositionally biased region" description="Basic and acidic residues" evidence="3">
    <location>
        <begin position="426"/>
        <end position="436"/>
    </location>
</feature>
<feature type="compositionally biased region" description="Basic and acidic residues" evidence="3">
    <location>
        <begin position="587"/>
        <end position="608"/>
    </location>
</feature>
<evidence type="ECO:0000256" key="3">
    <source>
        <dbReference type="SAM" id="MobiDB-lite"/>
    </source>
</evidence>
<comment type="subcellular location">
    <subcellularLocation>
        <location evidence="1">Nucleus</location>
    </subcellularLocation>
</comment>
<feature type="non-terminal residue" evidence="4">
    <location>
        <position position="1"/>
    </location>
</feature>
<reference evidence="4" key="1">
    <citation type="submission" date="2023-05" db="EMBL/GenBank/DDBJ databases">
        <authorList>
            <person name="Stuckert A."/>
        </authorList>
    </citation>
    <scope>NUCLEOTIDE SEQUENCE</scope>
</reference>
<feature type="compositionally biased region" description="Basic and acidic residues" evidence="3">
    <location>
        <begin position="111"/>
        <end position="123"/>
    </location>
</feature>
<keyword evidence="5" id="KW-1185">Reference proteome</keyword>
<feature type="compositionally biased region" description="Low complexity" evidence="3">
    <location>
        <begin position="240"/>
        <end position="251"/>
    </location>
</feature>
<comment type="caution">
    <text evidence="4">The sequence shown here is derived from an EMBL/GenBank/DDBJ whole genome shotgun (WGS) entry which is preliminary data.</text>
</comment>
<feature type="compositionally biased region" description="Polar residues" evidence="3">
    <location>
        <begin position="830"/>
        <end position="859"/>
    </location>
</feature>
<name>A0ABN9H1U0_9NEOB</name>
<feature type="region of interest" description="Disordered" evidence="3">
    <location>
        <begin position="276"/>
        <end position="351"/>
    </location>
</feature>
<feature type="region of interest" description="Disordered" evidence="3">
    <location>
        <begin position="744"/>
        <end position="789"/>
    </location>
</feature>
<feature type="compositionally biased region" description="Polar residues" evidence="3">
    <location>
        <begin position="373"/>
        <end position="384"/>
    </location>
</feature>
<feature type="region of interest" description="Disordered" evidence="3">
    <location>
        <begin position="1"/>
        <end position="74"/>
    </location>
</feature>
<protein>
    <recommendedName>
        <fullName evidence="6">Histone-lysine N-methyltransferase ASH1L</fullName>
    </recommendedName>
</protein>
<feature type="compositionally biased region" description="Polar residues" evidence="3">
    <location>
        <begin position="441"/>
        <end position="458"/>
    </location>
</feature>
<feature type="compositionally biased region" description="Basic and acidic residues" evidence="3">
    <location>
        <begin position="328"/>
        <end position="346"/>
    </location>
</feature>
<evidence type="ECO:0000256" key="2">
    <source>
        <dbReference type="ARBA" id="ARBA00023242"/>
    </source>
</evidence>
<dbReference type="InterPro" id="IPR017956">
    <property type="entry name" value="AT_hook_DNA-bd_motif"/>
</dbReference>
<organism evidence="4 5">
    <name type="scientific">Staurois parvus</name>
    <dbReference type="NCBI Taxonomy" id="386267"/>
    <lineage>
        <taxon>Eukaryota</taxon>
        <taxon>Metazoa</taxon>
        <taxon>Chordata</taxon>
        <taxon>Craniata</taxon>
        <taxon>Vertebrata</taxon>
        <taxon>Euteleostomi</taxon>
        <taxon>Amphibia</taxon>
        <taxon>Batrachia</taxon>
        <taxon>Anura</taxon>
        <taxon>Neobatrachia</taxon>
        <taxon>Ranoidea</taxon>
        <taxon>Ranidae</taxon>
        <taxon>Staurois</taxon>
    </lineage>
</organism>
<dbReference type="PANTHER" id="PTHR46147:SF1">
    <property type="entry name" value="HISTONE-LYSINE N-METHYLTRANSFERASE ASH1L"/>
    <property type="match status" value="1"/>
</dbReference>
<feature type="compositionally biased region" description="Polar residues" evidence="3">
    <location>
        <begin position="708"/>
        <end position="720"/>
    </location>
</feature>
<gene>
    <name evidence="4" type="ORF">SPARVUS_LOCUS15280786</name>
</gene>
<feature type="compositionally biased region" description="Basic residues" evidence="3">
    <location>
        <begin position="385"/>
        <end position="397"/>
    </location>
</feature>
<dbReference type="Proteomes" id="UP001162483">
    <property type="component" value="Unassembled WGS sequence"/>
</dbReference>
<dbReference type="SMART" id="SM00384">
    <property type="entry name" value="AT_hook"/>
    <property type="match status" value="3"/>
</dbReference>
<evidence type="ECO:0000256" key="1">
    <source>
        <dbReference type="ARBA" id="ARBA00004123"/>
    </source>
</evidence>